<dbReference type="WBParaSite" id="nRc.2.0.1.t20402-RA">
    <property type="protein sequence ID" value="nRc.2.0.1.t20402-RA"/>
    <property type="gene ID" value="nRc.2.0.1.g20402"/>
</dbReference>
<dbReference type="Proteomes" id="UP000887565">
    <property type="component" value="Unplaced"/>
</dbReference>
<sequence>MPPDTTPFIVTFTATPKNIPIFVVALHVQQRIAPPICAKFHRRAATPIEFIVDVYLIIEITGSNNLSNYQKEGGPVNKKKTYNLSAHFSPVRTTSSYSKSKKLKVNFISLVARSVSTYHWQKRLRGYWDGKLGDDNVKKE</sequence>
<reference evidence="2" key="1">
    <citation type="submission" date="2022-11" db="UniProtKB">
        <authorList>
            <consortium name="WormBaseParasite"/>
        </authorList>
    </citation>
    <scope>IDENTIFICATION</scope>
</reference>
<name>A0A915J3W9_ROMCU</name>
<evidence type="ECO:0000313" key="2">
    <source>
        <dbReference type="WBParaSite" id="nRc.2.0.1.t20402-RA"/>
    </source>
</evidence>
<accession>A0A915J3W9</accession>
<dbReference type="AlphaFoldDB" id="A0A915J3W9"/>
<protein>
    <submittedName>
        <fullName evidence="2">Uncharacterized protein</fullName>
    </submittedName>
</protein>
<proteinExistence type="predicted"/>
<organism evidence="1 2">
    <name type="scientific">Romanomermis culicivorax</name>
    <name type="common">Nematode worm</name>
    <dbReference type="NCBI Taxonomy" id="13658"/>
    <lineage>
        <taxon>Eukaryota</taxon>
        <taxon>Metazoa</taxon>
        <taxon>Ecdysozoa</taxon>
        <taxon>Nematoda</taxon>
        <taxon>Enoplea</taxon>
        <taxon>Dorylaimia</taxon>
        <taxon>Mermithida</taxon>
        <taxon>Mermithoidea</taxon>
        <taxon>Mermithidae</taxon>
        <taxon>Romanomermis</taxon>
    </lineage>
</organism>
<evidence type="ECO:0000313" key="1">
    <source>
        <dbReference type="Proteomes" id="UP000887565"/>
    </source>
</evidence>
<keyword evidence="1" id="KW-1185">Reference proteome</keyword>